<protein>
    <recommendedName>
        <fullName evidence="2">Salivary lipocalin</fullName>
    </recommendedName>
</protein>
<accession>A0A090XDY7</accession>
<evidence type="ECO:0000313" key="1">
    <source>
        <dbReference type="EMBL" id="JAC91938.1"/>
    </source>
</evidence>
<dbReference type="AlphaFoldDB" id="A0A090XDY7"/>
<proteinExistence type="evidence at transcript level"/>
<sequence>MNEFQAISEVFYNIPEANVYASTPKNTNYRLCGMQTYKLMPNMAEMELQIINSGRNKTTEGRRHFRSDPNAISPTKILLWDYHGLWRVLLSNFKTCYVLKNADSRKNDAPFCEFLVKNNTKPTTGLEECWFVFFAYCGYPTAFYKERSCYSRISA</sequence>
<name>A0A090XDY7_IXORI</name>
<evidence type="ECO:0008006" key="2">
    <source>
        <dbReference type="Google" id="ProtNLM"/>
    </source>
</evidence>
<reference evidence="1" key="1">
    <citation type="journal article" date="2015" name="PLoS Negl. Trop. Dis.">
        <title>Deep Sequencing Analysis of the Ixodes ricinus Haemocytome.</title>
        <authorList>
            <person name="Kotsyfakis M."/>
            <person name="Kopacek P."/>
            <person name="Franta Z."/>
            <person name="Pedra J.H."/>
            <person name="Ribeiro J.M."/>
        </authorList>
    </citation>
    <scope>NUCLEOTIDE SEQUENCE</scope>
</reference>
<dbReference type="EMBL" id="GBIH01002772">
    <property type="protein sequence ID" value="JAC91938.1"/>
    <property type="molecule type" value="mRNA"/>
</dbReference>
<organism evidence="1">
    <name type="scientific">Ixodes ricinus</name>
    <name type="common">Common tick</name>
    <name type="synonym">Acarus ricinus</name>
    <dbReference type="NCBI Taxonomy" id="34613"/>
    <lineage>
        <taxon>Eukaryota</taxon>
        <taxon>Metazoa</taxon>
        <taxon>Ecdysozoa</taxon>
        <taxon>Arthropoda</taxon>
        <taxon>Chelicerata</taxon>
        <taxon>Arachnida</taxon>
        <taxon>Acari</taxon>
        <taxon>Parasitiformes</taxon>
        <taxon>Ixodida</taxon>
        <taxon>Ixodoidea</taxon>
        <taxon>Ixodidae</taxon>
        <taxon>Ixodinae</taxon>
        <taxon>Ixodes</taxon>
    </lineage>
</organism>